<dbReference type="Proteomes" id="UP001596523">
    <property type="component" value="Unassembled WGS sequence"/>
</dbReference>
<dbReference type="InterPro" id="IPR014710">
    <property type="entry name" value="RmlC-like_jellyroll"/>
</dbReference>
<name>A0ABW2JDX4_9ACTN</name>
<dbReference type="EMBL" id="JBHTCF010000002">
    <property type="protein sequence ID" value="MFC7304017.1"/>
    <property type="molecule type" value="Genomic_DNA"/>
</dbReference>
<dbReference type="PANTHER" id="PTHR37694">
    <property type="entry name" value="SLR8022 PROTEIN"/>
    <property type="match status" value="1"/>
</dbReference>
<gene>
    <name evidence="2" type="ORF">ACFQVC_07295</name>
</gene>
<evidence type="ECO:0000313" key="2">
    <source>
        <dbReference type="EMBL" id="MFC7304017.1"/>
    </source>
</evidence>
<dbReference type="SUPFAM" id="SSF51182">
    <property type="entry name" value="RmlC-like cupins"/>
    <property type="match status" value="1"/>
</dbReference>
<dbReference type="RefSeq" id="WP_381827785.1">
    <property type="nucleotide sequence ID" value="NZ_JBHTCF010000002.1"/>
</dbReference>
<dbReference type="CDD" id="cd02230">
    <property type="entry name" value="cupin_HP0902-like"/>
    <property type="match status" value="1"/>
</dbReference>
<protein>
    <submittedName>
        <fullName evidence="2">Cupin domain-containing protein</fullName>
    </submittedName>
</protein>
<comment type="caution">
    <text evidence="2">The sequence shown here is derived from an EMBL/GenBank/DDBJ whole genome shotgun (WGS) entry which is preliminary data.</text>
</comment>
<feature type="region of interest" description="Disordered" evidence="1">
    <location>
        <begin position="1"/>
        <end position="22"/>
    </location>
</feature>
<reference evidence="3" key="1">
    <citation type="journal article" date="2019" name="Int. J. Syst. Evol. Microbiol.">
        <title>The Global Catalogue of Microorganisms (GCM) 10K type strain sequencing project: providing services to taxonomists for standard genome sequencing and annotation.</title>
        <authorList>
            <consortium name="The Broad Institute Genomics Platform"/>
            <consortium name="The Broad Institute Genome Sequencing Center for Infectious Disease"/>
            <person name="Wu L."/>
            <person name="Ma J."/>
        </authorList>
    </citation>
    <scope>NUCLEOTIDE SEQUENCE [LARGE SCALE GENOMIC DNA]</scope>
    <source>
        <strain evidence="3">SYNS20</strain>
    </source>
</reference>
<dbReference type="PANTHER" id="PTHR37694:SF1">
    <property type="entry name" value="SLR8022 PROTEIN"/>
    <property type="match status" value="1"/>
</dbReference>
<organism evidence="2 3">
    <name type="scientific">Streptomyces monticola</name>
    <dbReference type="NCBI Taxonomy" id="2666263"/>
    <lineage>
        <taxon>Bacteria</taxon>
        <taxon>Bacillati</taxon>
        <taxon>Actinomycetota</taxon>
        <taxon>Actinomycetes</taxon>
        <taxon>Kitasatosporales</taxon>
        <taxon>Streptomycetaceae</taxon>
        <taxon>Streptomyces</taxon>
    </lineage>
</organism>
<evidence type="ECO:0000313" key="3">
    <source>
        <dbReference type="Proteomes" id="UP001596523"/>
    </source>
</evidence>
<dbReference type="Gene3D" id="2.60.120.10">
    <property type="entry name" value="Jelly Rolls"/>
    <property type="match status" value="1"/>
</dbReference>
<accession>A0ABW2JDX4</accession>
<dbReference type="InterPro" id="IPR011051">
    <property type="entry name" value="RmlC_Cupin_sf"/>
</dbReference>
<evidence type="ECO:0000256" key="1">
    <source>
        <dbReference type="SAM" id="MobiDB-lite"/>
    </source>
</evidence>
<sequence>MADDTSAAPATGDAPEISSLGPLAEDLLRKAAESRADRSARTVVGGRGHVLSQTLMAFGAGTSLAEHENPGEATVIVVRGRVRLTVGDDFWEAAPYDLVVMPDAMHGLVALEDSVVLLTVAKRQG</sequence>
<keyword evidence="3" id="KW-1185">Reference proteome</keyword>
<proteinExistence type="predicted"/>